<protein>
    <submittedName>
        <fullName evidence="7">DeoR family transcriptional regulator</fullName>
    </submittedName>
</protein>
<dbReference type="InterPro" id="IPR036388">
    <property type="entry name" value="WH-like_DNA-bd_sf"/>
</dbReference>
<keyword evidence="8" id="KW-1185">Reference proteome</keyword>
<dbReference type="GO" id="GO:0030246">
    <property type="term" value="F:carbohydrate binding"/>
    <property type="evidence" value="ECO:0007669"/>
    <property type="project" value="InterPro"/>
</dbReference>
<dbReference type="GO" id="GO:0003700">
    <property type="term" value="F:DNA-binding transcription factor activity"/>
    <property type="evidence" value="ECO:0007669"/>
    <property type="project" value="InterPro"/>
</dbReference>
<evidence type="ECO:0000259" key="6">
    <source>
        <dbReference type="Pfam" id="PF12802"/>
    </source>
</evidence>
<dbReference type="Gene3D" id="3.40.50.1360">
    <property type="match status" value="1"/>
</dbReference>
<dbReference type="InterPro" id="IPR007324">
    <property type="entry name" value="Sugar-bd_dom_put"/>
</dbReference>
<name>X7FCG3_9RHOB</name>
<dbReference type="Pfam" id="PF04198">
    <property type="entry name" value="Sugar-bind"/>
    <property type="match status" value="1"/>
</dbReference>
<dbReference type="GO" id="GO:0003677">
    <property type="term" value="F:DNA binding"/>
    <property type="evidence" value="ECO:0007669"/>
    <property type="project" value="UniProtKB-KW"/>
</dbReference>
<dbReference type="SUPFAM" id="SSF100950">
    <property type="entry name" value="NagB/RpiA/CoA transferase-like"/>
    <property type="match status" value="1"/>
</dbReference>
<dbReference type="InterPro" id="IPR037171">
    <property type="entry name" value="NagB/RpiA_transferase-like"/>
</dbReference>
<reference evidence="7 8" key="1">
    <citation type="submission" date="2014-01" db="EMBL/GenBank/DDBJ databases">
        <title>Roseivivax isoporae LMG 25204 Genome Sequencing.</title>
        <authorList>
            <person name="Lai Q."/>
            <person name="Li G."/>
            <person name="Shao Z."/>
        </authorList>
    </citation>
    <scope>NUCLEOTIDE SEQUENCE [LARGE SCALE GENOMIC DNA]</scope>
    <source>
        <strain evidence="7 8">LMG 25204</strain>
    </source>
</reference>
<dbReference type="eggNOG" id="COG2390">
    <property type="taxonomic scope" value="Bacteria"/>
</dbReference>
<dbReference type="PANTHER" id="PTHR34294:SF1">
    <property type="entry name" value="TRANSCRIPTIONAL REGULATOR LSRR"/>
    <property type="match status" value="1"/>
</dbReference>
<comment type="caution">
    <text evidence="7">The sequence shown here is derived from an EMBL/GenBank/DDBJ whole genome shotgun (WGS) entry which is preliminary data.</text>
</comment>
<dbReference type="PANTHER" id="PTHR34294">
    <property type="entry name" value="TRANSCRIPTIONAL REGULATOR-RELATED"/>
    <property type="match status" value="1"/>
</dbReference>
<evidence type="ECO:0000256" key="3">
    <source>
        <dbReference type="ARBA" id="ARBA00023125"/>
    </source>
</evidence>
<feature type="domain" description="HTH marR-type" evidence="6">
    <location>
        <begin position="19"/>
        <end position="57"/>
    </location>
</feature>
<feature type="domain" description="Sugar-binding" evidence="5">
    <location>
        <begin position="61"/>
        <end position="314"/>
    </location>
</feature>
<dbReference type="Proteomes" id="UP000023430">
    <property type="component" value="Unassembled WGS sequence"/>
</dbReference>
<sequence>MTDDRAAKKLDDAARAAWLSFVAGRTQDEIARLMGVSRQSAQRLVSQAVASGLVKVRIDHPISRCLDLAHALGDTFGLRECEVVPALGANEDTRRAVSFAVGDRIEALLSRPDPMVLGLGTGRTLRIAVEHLPRLDCAQHRIVSLTGNIAPDGSTAYYNVLFTMTEKVTAQTYPLPVPVIAASEDERAALTGQAMLANTRALAAAADMWVVGVGVMTDTAPVLQDGFIGAEDLARLRGKGAVAEILGWPLAADGTLVADPVTARVCSAPLDPAGNRVVLAAAHGPEKVAGLSAALRGGLVNGLVTDEDTATALLGR</sequence>
<dbReference type="PATRIC" id="fig|1449351.3.peg.1300"/>
<dbReference type="OrthoDB" id="7065657at2"/>
<keyword evidence="3" id="KW-0238">DNA-binding</keyword>
<dbReference type="InterPro" id="IPR000835">
    <property type="entry name" value="HTH_MarR-typ"/>
</dbReference>
<dbReference type="InterPro" id="IPR051054">
    <property type="entry name" value="SorC_transcr_regulators"/>
</dbReference>
<gene>
    <name evidence="7" type="ORF">RISW2_21325</name>
</gene>
<proteinExistence type="inferred from homology"/>
<dbReference type="STRING" id="1449351.RISW2_21325"/>
<evidence type="ECO:0000256" key="4">
    <source>
        <dbReference type="ARBA" id="ARBA00023163"/>
    </source>
</evidence>
<dbReference type="Pfam" id="PF12802">
    <property type="entry name" value="MarR_2"/>
    <property type="match status" value="1"/>
</dbReference>
<comment type="similarity">
    <text evidence="1">Belongs to the SorC transcriptional regulatory family.</text>
</comment>
<accession>X7FCG3</accession>
<keyword evidence="2" id="KW-0805">Transcription regulation</keyword>
<evidence type="ECO:0000259" key="5">
    <source>
        <dbReference type="Pfam" id="PF04198"/>
    </source>
</evidence>
<evidence type="ECO:0000256" key="2">
    <source>
        <dbReference type="ARBA" id="ARBA00023015"/>
    </source>
</evidence>
<dbReference type="AlphaFoldDB" id="X7FCG3"/>
<evidence type="ECO:0000313" key="7">
    <source>
        <dbReference type="EMBL" id="ETX29796.1"/>
    </source>
</evidence>
<dbReference type="EMBL" id="JAME01000007">
    <property type="protein sequence ID" value="ETX29796.1"/>
    <property type="molecule type" value="Genomic_DNA"/>
</dbReference>
<evidence type="ECO:0000313" key="8">
    <source>
        <dbReference type="Proteomes" id="UP000023430"/>
    </source>
</evidence>
<dbReference type="Gene3D" id="1.10.10.10">
    <property type="entry name" value="Winged helix-like DNA-binding domain superfamily/Winged helix DNA-binding domain"/>
    <property type="match status" value="1"/>
</dbReference>
<keyword evidence="4" id="KW-0804">Transcription</keyword>
<organism evidence="7 8">
    <name type="scientific">Roseivivax isoporae LMG 25204</name>
    <dbReference type="NCBI Taxonomy" id="1449351"/>
    <lineage>
        <taxon>Bacteria</taxon>
        <taxon>Pseudomonadati</taxon>
        <taxon>Pseudomonadota</taxon>
        <taxon>Alphaproteobacteria</taxon>
        <taxon>Rhodobacterales</taxon>
        <taxon>Roseobacteraceae</taxon>
        <taxon>Roseivivax</taxon>
    </lineage>
</organism>
<dbReference type="RefSeq" id="WP_043768164.1">
    <property type="nucleotide sequence ID" value="NZ_JAME01000007.1"/>
</dbReference>
<evidence type="ECO:0000256" key="1">
    <source>
        <dbReference type="ARBA" id="ARBA00010466"/>
    </source>
</evidence>